<gene>
    <name evidence="1" type="ORF">UFOVP778_41</name>
</gene>
<accession>A0A6J5NSE8</accession>
<proteinExistence type="predicted"/>
<protein>
    <submittedName>
        <fullName evidence="1">Bacteriophage HK97-gp10, putative tail-component</fullName>
    </submittedName>
</protein>
<evidence type="ECO:0000313" key="1">
    <source>
        <dbReference type="EMBL" id="CAB4162299.1"/>
    </source>
</evidence>
<sequence>MIKIETKGINTLVKKFDELSKEGKTAVQSALNDWADRTAADAKRLVSANSSDEGALLRSISPVYKQGAAEVVSTSKYAAYIEFGTRKFAAAYVSSLPQDWATYAATFQGKAAMGGSFADLVQSIMGWCKRKGIDEKAAYPIARKIIINGIKQRPFLYPSVIKNTPILIQDIKDIYS</sequence>
<organism evidence="1">
    <name type="scientific">uncultured Caudovirales phage</name>
    <dbReference type="NCBI Taxonomy" id="2100421"/>
    <lineage>
        <taxon>Viruses</taxon>
        <taxon>Duplodnaviria</taxon>
        <taxon>Heunggongvirae</taxon>
        <taxon>Uroviricota</taxon>
        <taxon>Caudoviricetes</taxon>
        <taxon>Peduoviridae</taxon>
        <taxon>Maltschvirus</taxon>
        <taxon>Maltschvirus maltsch</taxon>
    </lineage>
</organism>
<dbReference type="InterPro" id="IPR010064">
    <property type="entry name" value="HK97-gp10_tail"/>
</dbReference>
<name>A0A6J5NSE8_9CAUD</name>
<reference evidence="1" key="1">
    <citation type="submission" date="2020-04" db="EMBL/GenBank/DDBJ databases">
        <authorList>
            <person name="Chiriac C."/>
            <person name="Salcher M."/>
            <person name="Ghai R."/>
            <person name="Kavagutti S V."/>
        </authorList>
    </citation>
    <scope>NUCLEOTIDE SEQUENCE</scope>
</reference>
<dbReference type="EMBL" id="LR796733">
    <property type="protein sequence ID" value="CAB4162299.1"/>
    <property type="molecule type" value="Genomic_DNA"/>
</dbReference>
<dbReference type="Pfam" id="PF04883">
    <property type="entry name" value="HK97-gp10_like"/>
    <property type="match status" value="1"/>
</dbReference>